<feature type="active site" evidence="13 14">
    <location>
        <position position="181"/>
    </location>
</feature>
<proteinExistence type="inferred from homology"/>
<dbReference type="GO" id="GO:0000107">
    <property type="term" value="F:imidazoleglycerol-phosphate synthase activity"/>
    <property type="evidence" value="ECO:0007669"/>
    <property type="project" value="UniProtKB-UniRule"/>
</dbReference>
<evidence type="ECO:0000256" key="12">
    <source>
        <dbReference type="ARBA" id="ARBA00049534"/>
    </source>
</evidence>
<dbReference type="CDD" id="cd01748">
    <property type="entry name" value="GATase1_IGP_Synthase"/>
    <property type="match status" value="1"/>
</dbReference>
<dbReference type="InterPro" id="IPR017926">
    <property type="entry name" value="GATASE"/>
</dbReference>
<evidence type="ECO:0000313" key="16">
    <source>
        <dbReference type="EMBL" id="AWH90660.1"/>
    </source>
</evidence>
<keyword evidence="4 13" id="KW-0963">Cytoplasm</keyword>
<evidence type="ECO:0000256" key="10">
    <source>
        <dbReference type="ARBA" id="ARBA00025299"/>
    </source>
</evidence>
<evidence type="ECO:0000256" key="6">
    <source>
        <dbReference type="ARBA" id="ARBA00022801"/>
    </source>
</evidence>
<dbReference type="Pfam" id="PF00117">
    <property type="entry name" value="GATase"/>
    <property type="match status" value="1"/>
</dbReference>
<dbReference type="EC" id="4.3.2.10" evidence="13"/>
<evidence type="ECO:0000256" key="5">
    <source>
        <dbReference type="ARBA" id="ARBA00022605"/>
    </source>
</evidence>
<sequence length="199" mass="22276">MNIVIIDTGCANLTSIQVAIKRIGYTSVITSNIDLILKAQKIFLPGVGNAATVMKILHKKNLINTIKNLKHPTLGICLGMQIFCDFSEECIGTKTIGIFKNCSAHLLKTTNFPLPHIGWNNISFDDSQPLFKNINKNSRFYFVHSYIIPLNKYTLATSNYEVSFSAVMQKKNFFGVQFHPEKSGSVGAQLLKNFLEMQL</sequence>
<evidence type="ECO:0000256" key="4">
    <source>
        <dbReference type="ARBA" id="ARBA00022490"/>
    </source>
</evidence>
<gene>
    <name evidence="13 16" type="primary">hisH</name>
    <name evidence="16" type="ORF">DD681_02530</name>
</gene>
<feature type="active site" description="Nucleophile" evidence="13 14">
    <location>
        <position position="77"/>
    </location>
</feature>
<dbReference type="PIRSF" id="PIRSF000495">
    <property type="entry name" value="Amidotransf_hisH"/>
    <property type="match status" value="1"/>
</dbReference>
<dbReference type="GO" id="GO:0004359">
    <property type="term" value="F:glutaminase activity"/>
    <property type="evidence" value="ECO:0007669"/>
    <property type="project" value="UniProtKB-EC"/>
</dbReference>
<dbReference type="PANTHER" id="PTHR42701">
    <property type="entry name" value="IMIDAZOLE GLYCEROL PHOSPHATE SYNTHASE SUBUNIT HISH"/>
    <property type="match status" value="1"/>
</dbReference>
<comment type="catalytic activity">
    <reaction evidence="12 13">
        <text>L-glutamine + H2O = L-glutamate + NH4(+)</text>
        <dbReference type="Rhea" id="RHEA:15889"/>
        <dbReference type="ChEBI" id="CHEBI:15377"/>
        <dbReference type="ChEBI" id="CHEBI:28938"/>
        <dbReference type="ChEBI" id="CHEBI:29985"/>
        <dbReference type="ChEBI" id="CHEBI:58359"/>
        <dbReference type="EC" id="3.5.1.2"/>
    </reaction>
</comment>
<dbReference type="Proteomes" id="UP000244884">
    <property type="component" value="Chromosome"/>
</dbReference>
<evidence type="ECO:0000256" key="3">
    <source>
        <dbReference type="ARBA" id="ARBA00011152"/>
    </source>
</evidence>
<evidence type="ECO:0000256" key="8">
    <source>
        <dbReference type="ARBA" id="ARBA00023102"/>
    </source>
</evidence>
<keyword evidence="8 13" id="KW-0368">Histidine biosynthesis</keyword>
<dbReference type="InterPro" id="IPR029062">
    <property type="entry name" value="Class_I_gatase-like"/>
</dbReference>
<dbReference type="Gene3D" id="3.40.50.880">
    <property type="match status" value="1"/>
</dbReference>
<organism evidence="16 17">
    <name type="scientific">Buchnera aphidicola</name>
    <name type="common">Melanaphis sacchari</name>
    <dbReference type="NCBI Taxonomy" id="2173854"/>
    <lineage>
        <taxon>Bacteria</taxon>
        <taxon>Pseudomonadati</taxon>
        <taxon>Pseudomonadota</taxon>
        <taxon>Gammaproteobacteria</taxon>
        <taxon>Enterobacterales</taxon>
        <taxon>Erwiniaceae</taxon>
        <taxon>Buchnera</taxon>
    </lineage>
</organism>
<dbReference type="OrthoDB" id="9807137at2"/>
<evidence type="ECO:0000313" key="17">
    <source>
        <dbReference type="Proteomes" id="UP000244884"/>
    </source>
</evidence>
<evidence type="ECO:0000256" key="11">
    <source>
        <dbReference type="ARBA" id="ARBA00047838"/>
    </source>
</evidence>
<dbReference type="UniPathway" id="UPA00031">
    <property type="reaction ID" value="UER00010"/>
</dbReference>
<comment type="subunit">
    <text evidence="3 13">Heterodimer of HisH and HisF.</text>
</comment>
<comment type="subcellular location">
    <subcellularLocation>
        <location evidence="1 13">Cytoplasm</location>
    </subcellularLocation>
</comment>
<reference evidence="16 17" key="1">
    <citation type="submission" date="2018-04" db="EMBL/GenBank/DDBJ databases">
        <title>Genome sequence of Buchnera aphidicola from Melaphis sacchari.</title>
        <authorList>
            <person name="Geib S.M."/>
            <person name="Palmer N.A."/>
            <person name="Sattler S.E."/>
            <person name="Sarath G."/>
        </authorList>
    </citation>
    <scope>NUCLEOTIDE SEQUENCE [LARGE SCALE GENOMIC DNA]</scope>
    <source>
        <strain evidence="16 17">LSU</strain>
    </source>
</reference>
<comment type="pathway">
    <text evidence="2 13">Amino-acid biosynthesis; L-histidine biosynthesis; L-histidine from 5-phospho-alpha-D-ribose 1-diphosphate: step 5/9.</text>
</comment>
<protein>
    <recommendedName>
        <fullName evidence="13">Imidazole glycerol phosphate synthase subunit HisH</fullName>
        <ecNumber evidence="13">4.3.2.10</ecNumber>
    </recommendedName>
    <alternativeName>
        <fullName evidence="13">IGP synthase glutaminase subunit</fullName>
        <ecNumber evidence="13">3.5.1.2</ecNumber>
    </alternativeName>
    <alternativeName>
        <fullName evidence="13">IGP synthase subunit HisH</fullName>
    </alternativeName>
    <alternativeName>
        <fullName evidence="13">ImGP synthase subunit HisH</fullName>
        <shortName evidence="13">IGPS subunit HisH</shortName>
    </alternativeName>
</protein>
<evidence type="ECO:0000256" key="1">
    <source>
        <dbReference type="ARBA" id="ARBA00004496"/>
    </source>
</evidence>
<dbReference type="HAMAP" id="MF_00278">
    <property type="entry name" value="HisH"/>
    <property type="match status" value="1"/>
</dbReference>
<evidence type="ECO:0000256" key="7">
    <source>
        <dbReference type="ARBA" id="ARBA00022962"/>
    </source>
</evidence>
<dbReference type="PANTHER" id="PTHR42701:SF1">
    <property type="entry name" value="IMIDAZOLE GLYCEROL PHOSPHATE SYNTHASE SUBUNIT HISH"/>
    <property type="match status" value="1"/>
</dbReference>
<dbReference type="InterPro" id="IPR010139">
    <property type="entry name" value="Imidazole-glycPsynth_HisH"/>
</dbReference>
<dbReference type="NCBIfam" id="TIGR01855">
    <property type="entry name" value="IMP_synth_hisH"/>
    <property type="match status" value="1"/>
</dbReference>
<dbReference type="EMBL" id="CP029161">
    <property type="protein sequence ID" value="AWH90660.1"/>
    <property type="molecule type" value="Genomic_DNA"/>
</dbReference>
<dbReference type="GO" id="GO:0005737">
    <property type="term" value="C:cytoplasm"/>
    <property type="evidence" value="ECO:0007669"/>
    <property type="project" value="UniProtKB-SubCell"/>
</dbReference>
<evidence type="ECO:0000256" key="9">
    <source>
        <dbReference type="ARBA" id="ARBA00023239"/>
    </source>
</evidence>
<accession>A0A2U8DFR6</accession>
<feature type="active site" evidence="13 14">
    <location>
        <position position="179"/>
    </location>
</feature>
<dbReference type="FunFam" id="3.40.50.880:FF:000009">
    <property type="entry name" value="Imidazole glycerol phosphate synthase subunit HisH"/>
    <property type="match status" value="1"/>
</dbReference>
<evidence type="ECO:0000256" key="2">
    <source>
        <dbReference type="ARBA" id="ARBA00005091"/>
    </source>
</evidence>
<keyword evidence="6 13" id="KW-0378">Hydrolase</keyword>
<keyword evidence="5 13" id="KW-0028">Amino-acid biosynthesis</keyword>
<dbReference type="GO" id="GO:0000105">
    <property type="term" value="P:L-histidine biosynthetic process"/>
    <property type="evidence" value="ECO:0007669"/>
    <property type="project" value="UniProtKB-UniRule"/>
</dbReference>
<evidence type="ECO:0000259" key="15">
    <source>
        <dbReference type="Pfam" id="PF00117"/>
    </source>
</evidence>
<evidence type="ECO:0000256" key="14">
    <source>
        <dbReference type="PIRSR" id="PIRSR000495-1"/>
    </source>
</evidence>
<dbReference type="EC" id="3.5.1.2" evidence="13"/>
<keyword evidence="7 13" id="KW-0315">Glutamine amidotransferase</keyword>
<dbReference type="GO" id="GO:0016829">
    <property type="term" value="F:lyase activity"/>
    <property type="evidence" value="ECO:0007669"/>
    <property type="project" value="UniProtKB-KW"/>
</dbReference>
<dbReference type="AlphaFoldDB" id="A0A2U8DFR6"/>
<dbReference type="PROSITE" id="PS51273">
    <property type="entry name" value="GATASE_TYPE_1"/>
    <property type="match status" value="1"/>
</dbReference>
<feature type="domain" description="Glutamine amidotransferase" evidence="15">
    <location>
        <begin position="5"/>
        <end position="195"/>
    </location>
</feature>
<dbReference type="SUPFAM" id="SSF52317">
    <property type="entry name" value="Class I glutamine amidotransferase-like"/>
    <property type="match status" value="1"/>
</dbReference>
<keyword evidence="9 13" id="KW-0456">Lyase</keyword>
<evidence type="ECO:0000256" key="13">
    <source>
        <dbReference type="HAMAP-Rule" id="MF_00278"/>
    </source>
</evidence>
<comment type="function">
    <text evidence="10 13">IGPS catalyzes the conversion of PRFAR and glutamine to IGP, AICAR and glutamate. The HisH subunit catalyzes the hydrolysis of glutamine to glutamate and ammonia as part of the synthesis of IGP and AICAR. The resulting ammonia molecule is channeled to the active site of HisF.</text>
</comment>
<name>A0A2U8DFR6_9GAMM</name>
<dbReference type="RefSeq" id="WP_158341436.1">
    <property type="nucleotide sequence ID" value="NZ_CP029161.1"/>
</dbReference>
<comment type="catalytic activity">
    <reaction evidence="11 13">
        <text>5-[(5-phospho-1-deoxy-D-ribulos-1-ylimino)methylamino]-1-(5-phospho-beta-D-ribosyl)imidazole-4-carboxamide + L-glutamine = D-erythro-1-(imidazol-4-yl)glycerol 3-phosphate + 5-amino-1-(5-phospho-beta-D-ribosyl)imidazole-4-carboxamide + L-glutamate + H(+)</text>
        <dbReference type="Rhea" id="RHEA:24793"/>
        <dbReference type="ChEBI" id="CHEBI:15378"/>
        <dbReference type="ChEBI" id="CHEBI:29985"/>
        <dbReference type="ChEBI" id="CHEBI:58278"/>
        <dbReference type="ChEBI" id="CHEBI:58359"/>
        <dbReference type="ChEBI" id="CHEBI:58475"/>
        <dbReference type="ChEBI" id="CHEBI:58525"/>
        <dbReference type="EC" id="4.3.2.10"/>
    </reaction>
</comment>